<dbReference type="RefSeq" id="WP_406720458.1">
    <property type="nucleotide sequence ID" value="NZ_CP135443.1"/>
</dbReference>
<proteinExistence type="predicted"/>
<keyword evidence="3" id="KW-1185">Reference proteome</keyword>
<evidence type="ECO:0000313" key="2">
    <source>
        <dbReference type="EMBL" id="WRY33006.1"/>
    </source>
</evidence>
<dbReference type="InterPro" id="IPR047111">
    <property type="entry name" value="YbaP-like"/>
</dbReference>
<keyword evidence="1" id="KW-0732">Signal</keyword>
<feature type="chain" id="PRO_5046134800" evidence="1">
    <location>
        <begin position="24"/>
        <end position="335"/>
    </location>
</feature>
<feature type="signal peptide" evidence="1">
    <location>
        <begin position="1"/>
        <end position="23"/>
    </location>
</feature>
<dbReference type="CDD" id="cd14789">
    <property type="entry name" value="Tiki"/>
    <property type="match status" value="1"/>
</dbReference>
<accession>A0ABZ1DW61</accession>
<evidence type="ECO:0000256" key="1">
    <source>
        <dbReference type="SAM" id="SignalP"/>
    </source>
</evidence>
<dbReference type="Pfam" id="PF01963">
    <property type="entry name" value="TraB_PrgY_gumN"/>
    <property type="match status" value="1"/>
</dbReference>
<dbReference type="Proteomes" id="UP001623290">
    <property type="component" value="Chromosome"/>
</dbReference>
<sequence length="335" mass="36580">MLRKILRSAMLLGSLFGPVAAHAACSGANLFDALPREVRATMLERAHAVTHGQGLVWRATKGRQSILLIGTNHVPDSRHIALLQEVQAEFGRVKALYVEAGPDEEAALQKAMAERTDLMFMTDKTLPDILPEADWQALRKAGKDRGIPGPLLAKMQPAFVMITLAMPRCMIEALQAGQGGVDKRLIAEATRQHVPIVALEPYDTLFRVMDGLSQEDAIAMLQSTLAATEDGDATMATMADLYARGEVQLIWEFERQQALERGDPPAEVERQLALTHSLLIAGRNRSWVPEIEEAAAKGPIMVAAGALHMVGEDGVLALLERDGWKVSPQMRKLGF</sequence>
<dbReference type="InterPro" id="IPR002816">
    <property type="entry name" value="TraB/PrgY/GumN_fam"/>
</dbReference>
<gene>
    <name evidence="2" type="ORF">RPE78_09890</name>
</gene>
<reference evidence="2 3" key="1">
    <citation type="submission" date="2023-09" db="EMBL/GenBank/DDBJ databases">
        <title>Thioclava shenzhenensis sp. nov., a multidrug resistant bacteria-antagonizing species isolated from coastal seawater.</title>
        <authorList>
            <person name="Long M."/>
        </authorList>
    </citation>
    <scope>NUCLEOTIDE SEQUENCE [LARGE SCALE GENOMIC DNA]</scope>
    <source>
        <strain evidence="2 3">FTW29</strain>
    </source>
</reference>
<evidence type="ECO:0000313" key="3">
    <source>
        <dbReference type="Proteomes" id="UP001623290"/>
    </source>
</evidence>
<dbReference type="PANTHER" id="PTHR40590:SF1">
    <property type="entry name" value="CYTOPLASMIC PROTEIN"/>
    <property type="match status" value="1"/>
</dbReference>
<protein>
    <submittedName>
        <fullName evidence="2">TraB/GumN family protein</fullName>
    </submittedName>
</protein>
<name>A0ABZ1DW61_9RHOB</name>
<organism evidence="2 3">
    <name type="scientific">Thioclava litoralis</name>
    <dbReference type="NCBI Taxonomy" id="3076557"/>
    <lineage>
        <taxon>Bacteria</taxon>
        <taxon>Pseudomonadati</taxon>
        <taxon>Pseudomonadota</taxon>
        <taxon>Alphaproteobacteria</taxon>
        <taxon>Rhodobacterales</taxon>
        <taxon>Paracoccaceae</taxon>
        <taxon>Thioclava</taxon>
    </lineage>
</organism>
<dbReference type="PANTHER" id="PTHR40590">
    <property type="entry name" value="CYTOPLASMIC PROTEIN-RELATED"/>
    <property type="match status" value="1"/>
</dbReference>
<dbReference type="EMBL" id="CP135443">
    <property type="protein sequence ID" value="WRY33006.1"/>
    <property type="molecule type" value="Genomic_DNA"/>
</dbReference>